<name>A0A175A3P3_9FIRM</name>
<protein>
    <submittedName>
        <fullName evidence="1">Uncharacterized protein</fullName>
    </submittedName>
</protein>
<gene>
    <name evidence="1" type="ORF">ERS852492_03134</name>
</gene>
<sequence>MAGINVNGIGRNPYADSYLTSAKNRSNTTSKDTFVNAVKKVEESKNSADTSNVMYPGDVTIDYPPRINNAVNNSVVSEKSKDEMSLDEYKQWVMNQISQFPVSGWVRSTFSSGSIVIKEEAFERMKNDPEYENYVLNRVRSAYSVQGLPVGSNNVSFDVIGASPEECYGYAGPVGKSGSETANDGESWWEKRHERMEELMKEQEKEAVKRAQARRKAVQNEYLNSQLAAAAYEKSSIILPDNPVIL</sequence>
<reference evidence="1 2" key="1">
    <citation type="submission" date="2015-09" db="EMBL/GenBank/DDBJ databases">
        <authorList>
            <consortium name="Pathogen Informatics"/>
        </authorList>
    </citation>
    <scope>NUCLEOTIDE SEQUENCE [LARGE SCALE GENOMIC DNA]</scope>
    <source>
        <strain evidence="1 2">2789STDY5834878</strain>
    </source>
</reference>
<dbReference type="EMBL" id="CZBV01000018">
    <property type="protein sequence ID" value="CUQ92577.1"/>
    <property type="molecule type" value="Genomic_DNA"/>
</dbReference>
<dbReference type="AlphaFoldDB" id="A0A175A3P3"/>
<accession>A0A175A3P3</accession>
<evidence type="ECO:0000313" key="1">
    <source>
        <dbReference type="EMBL" id="CUQ92577.1"/>
    </source>
</evidence>
<proteinExistence type="predicted"/>
<dbReference type="RefSeq" id="WP_015559460.1">
    <property type="nucleotide sequence ID" value="NZ_CABIXW010000018.1"/>
</dbReference>
<evidence type="ECO:0000313" key="2">
    <source>
        <dbReference type="Proteomes" id="UP000095780"/>
    </source>
</evidence>
<dbReference type="Proteomes" id="UP000095780">
    <property type="component" value="Unassembled WGS sequence"/>
</dbReference>
<organism evidence="1 2">
    <name type="scientific">Lachnospira eligens</name>
    <dbReference type="NCBI Taxonomy" id="39485"/>
    <lineage>
        <taxon>Bacteria</taxon>
        <taxon>Bacillati</taxon>
        <taxon>Bacillota</taxon>
        <taxon>Clostridia</taxon>
        <taxon>Lachnospirales</taxon>
        <taxon>Lachnospiraceae</taxon>
        <taxon>Lachnospira</taxon>
    </lineage>
</organism>